<geneLocation type="plasmid" evidence="2 3">
    <name>unnamed</name>
</geneLocation>
<proteinExistence type="predicted"/>
<dbReference type="OrthoDB" id="1706016at2"/>
<feature type="domain" description="N-acetyltransferase" evidence="1">
    <location>
        <begin position="137"/>
        <end position="270"/>
    </location>
</feature>
<dbReference type="AlphaFoldDB" id="A0A5Q0CE32"/>
<dbReference type="SUPFAM" id="SSF55729">
    <property type="entry name" value="Acyl-CoA N-acyltransferases (Nat)"/>
    <property type="match status" value="1"/>
</dbReference>
<dbReference type="Proteomes" id="UP000326881">
    <property type="component" value="Plasmid unnamed"/>
</dbReference>
<evidence type="ECO:0000313" key="2">
    <source>
        <dbReference type="EMBL" id="QFY63603.1"/>
    </source>
</evidence>
<gene>
    <name evidence="2" type="ORF">FZ934_25535</name>
</gene>
<dbReference type="RefSeq" id="WP_153273560.1">
    <property type="nucleotide sequence ID" value="NZ_CP043499.1"/>
</dbReference>
<organism evidence="2 3">
    <name type="scientific">Rhizobium grahamii</name>
    <dbReference type="NCBI Taxonomy" id="1120045"/>
    <lineage>
        <taxon>Bacteria</taxon>
        <taxon>Pseudomonadati</taxon>
        <taxon>Pseudomonadota</taxon>
        <taxon>Alphaproteobacteria</taxon>
        <taxon>Hyphomicrobiales</taxon>
        <taxon>Rhizobiaceae</taxon>
        <taxon>Rhizobium/Agrobacterium group</taxon>
        <taxon>Rhizobium</taxon>
    </lineage>
</organism>
<dbReference type="KEGG" id="rgr:FZ934_25535"/>
<keyword evidence="3" id="KW-1185">Reference proteome</keyword>
<dbReference type="Gene3D" id="3.40.630.30">
    <property type="match status" value="1"/>
</dbReference>
<evidence type="ECO:0000259" key="1">
    <source>
        <dbReference type="PROSITE" id="PS51186"/>
    </source>
</evidence>
<keyword evidence="2" id="KW-0808">Transferase</keyword>
<dbReference type="PROSITE" id="PS51186">
    <property type="entry name" value="GNAT"/>
    <property type="match status" value="1"/>
</dbReference>
<reference evidence="2 3" key="1">
    <citation type="submission" date="2019-08" db="EMBL/GenBank/DDBJ databases">
        <title>Prosopis cineraria nodule microbiome.</title>
        <authorList>
            <person name="Ali R."/>
            <person name="Chaluvadi S.R."/>
            <person name="Wang X."/>
        </authorList>
    </citation>
    <scope>NUCLEOTIDE SEQUENCE [LARGE SCALE GENOMIC DNA]</scope>
    <source>
        <strain evidence="2 3">BG7</strain>
        <plasmid evidence="2 3">unnamed</plasmid>
    </source>
</reference>
<evidence type="ECO:0000313" key="3">
    <source>
        <dbReference type="Proteomes" id="UP000326881"/>
    </source>
</evidence>
<keyword evidence="2" id="KW-0614">Plasmid</keyword>
<name>A0A5Q0CE32_9HYPH</name>
<dbReference type="EMBL" id="CP043499">
    <property type="protein sequence ID" value="QFY63603.1"/>
    <property type="molecule type" value="Genomic_DNA"/>
</dbReference>
<dbReference type="Pfam" id="PF00583">
    <property type="entry name" value="Acetyltransf_1"/>
    <property type="match status" value="1"/>
</dbReference>
<dbReference type="InterPro" id="IPR000182">
    <property type="entry name" value="GNAT_dom"/>
</dbReference>
<dbReference type="InterPro" id="IPR016181">
    <property type="entry name" value="Acyl_CoA_acyltransferase"/>
</dbReference>
<accession>A0A5Q0CE32</accession>
<protein>
    <submittedName>
        <fullName evidence="2">GNAT family N-acetyltransferase</fullName>
    </submittedName>
</protein>
<sequence>MHLRANELYSELHESIGQFADTWEKIVFDYGAGAVWNQNGLARRWADSDFRLFNSITLVEPVFKQDALSQRLLAGREYMERRTRPGYFWLFEELLTAELRHQLPALAREAGLEIAETAYGMACNWIPQEPPSHPSLTFVRVASEQHLLAYADINSAAYGLPSESGRDGISRSTLLRDEAFAYLALRDGVPVSTAAAIETNDRLVIALVATKPGLQRRGFAEATVRKALYEGHRATGLTRSVLHASEGARPLYERLGYHCTSTIRLLSRKV</sequence>
<dbReference type="GO" id="GO:0016747">
    <property type="term" value="F:acyltransferase activity, transferring groups other than amino-acyl groups"/>
    <property type="evidence" value="ECO:0007669"/>
    <property type="project" value="InterPro"/>
</dbReference>